<dbReference type="HOGENOM" id="CLU_1790551_0_0_1"/>
<dbReference type="KEGG" id="ehx:EMIHUDRAFT_219013"/>
<dbReference type="EnsemblProtists" id="EOD06534">
    <property type="protein sequence ID" value="EOD06534"/>
    <property type="gene ID" value="EMIHUDRAFT_219013"/>
</dbReference>
<evidence type="ECO:0000313" key="2">
    <source>
        <dbReference type="Proteomes" id="UP000013827"/>
    </source>
</evidence>
<protein>
    <submittedName>
        <fullName evidence="1">Uncharacterized protein</fullName>
    </submittedName>
</protein>
<sequence length="145" mass="15971">MSVSVAGAHVVFRDGEGTLHAGIIPVCNSCNRSELDIVWPCAAVTIMTVRLLGDRRASTYTGELYPRDRTRRYERITQILTTPTSVSLTGPLAGAPDPTPHTSEWKRDPDRYMWFMGSLLQGSVHRGGISDNSHVSRVVLFEGSK</sequence>
<dbReference type="RefSeq" id="XP_005758963.1">
    <property type="nucleotide sequence ID" value="XM_005758906.1"/>
</dbReference>
<evidence type="ECO:0000313" key="1">
    <source>
        <dbReference type="EnsemblProtists" id="EOD06534"/>
    </source>
</evidence>
<organism evidence="1 2">
    <name type="scientific">Emiliania huxleyi (strain CCMP1516)</name>
    <dbReference type="NCBI Taxonomy" id="280463"/>
    <lineage>
        <taxon>Eukaryota</taxon>
        <taxon>Haptista</taxon>
        <taxon>Haptophyta</taxon>
        <taxon>Prymnesiophyceae</taxon>
        <taxon>Isochrysidales</taxon>
        <taxon>Noelaerhabdaceae</taxon>
        <taxon>Emiliania</taxon>
    </lineage>
</organism>
<dbReference type="Proteomes" id="UP000013827">
    <property type="component" value="Unassembled WGS sequence"/>
</dbReference>
<accession>A0A0D3I5J9</accession>
<reference evidence="2" key="1">
    <citation type="journal article" date="2013" name="Nature">
        <title>Pan genome of the phytoplankton Emiliania underpins its global distribution.</title>
        <authorList>
            <person name="Read B.A."/>
            <person name="Kegel J."/>
            <person name="Klute M.J."/>
            <person name="Kuo A."/>
            <person name="Lefebvre S.C."/>
            <person name="Maumus F."/>
            <person name="Mayer C."/>
            <person name="Miller J."/>
            <person name="Monier A."/>
            <person name="Salamov A."/>
            <person name="Young J."/>
            <person name="Aguilar M."/>
            <person name="Claverie J.M."/>
            <person name="Frickenhaus S."/>
            <person name="Gonzalez K."/>
            <person name="Herman E.K."/>
            <person name="Lin Y.C."/>
            <person name="Napier J."/>
            <person name="Ogata H."/>
            <person name="Sarno A.F."/>
            <person name="Shmutz J."/>
            <person name="Schroeder D."/>
            <person name="de Vargas C."/>
            <person name="Verret F."/>
            <person name="von Dassow P."/>
            <person name="Valentin K."/>
            <person name="Van de Peer Y."/>
            <person name="Wheeler G."/>
            <person name="Dacks J.B."/>
            <person name="Delwiche C.F."/>
            <person name="Dyhrman S.T."/>
            <person name="Glockner G."/>
            <person name="John U."/>
            <person name="Richards T."/>
            <person name="Worden A.Z."/>
            <person name="Zhang X."/>
            <person name="Grigoriev I.V."/>
            <person name="Allen A.E."/>
            <person name="Bidle K."/>
            <person name="Borodovsky M."/>
            <person name="Bowler C."/>
            <person name="Brownlee C."/>
            <person name="Cock J.M."/>
            <person name="Elias M."/>
            <person name="Gladyshev V.N."/>
            <person name="Groth M."/>
            <person name="Guda C."/>
            <person name="Hadaegh A."/>
            <person name="Iglesias-Rodriguez M.D."/>
            <person name="Jenkins J."/>
            <person name="Jones B.M."/>
            <person name="Lawson T."/>
            <person name="Leese F."/>
            <person name="Lindquist E."/>
            <person name="Lobanov A."/>
            <person name="Lomsadze A."/>
            <person name="Malik S.B."/>
            <person name="Marsh M.E."/>
            <person name="Mackinder L."/>
            <person name="Mock T."/>
            <person name="Mueller-Roeber B."/>
            <person name="Pagarete A."/>
            <person name="Parker M."/>
            <person name="Probert I."/>
            <person name="Quesneville H."/>
            <person name="Raines C."/>
            <person name="Rensing S.A."/>
            <person name="Riano-Pachon D.M."/>
            <person name="Richier S."/>
            <person name="Rokitta S."/>
            <person name="Shiraiwa Y."/>
            <person name="Soanes D.M."/>
            <person name="van der Giezen M."/>
            <person name="Wahlund T.M."/>
            <person name="Williams B."/>
            <person name="Wilson W."/>
            <person name="Wolfe G."/>
            <person name="Wurch L.L."/>
        </authorList>
    </citation>
    <scope>NUCLEOTIDE SEQUENCE</scope>
</reference>
<dbReference type="GeneID" id="17252655"/>
<name>A0A0D3I5J9_EMIH1</name>
<proteinExistence type="predicted"/>
<keyword evidence="2" id="KW-1185">Reference proteome</keyword>
<dbReference type="PaxDb" id="2903-EOD06534"/>
<dbReference type="AlphaFoldDB" id="A0A0D3I5J9"/>
<reference evidence="1" key="2">
    <citation type="submission" date="2024-10" db="UniProtKB">
        <authorList>
            <consortium name="EnsemblProtists"/>
        </authorList>
    </citation>
    <scope>IDENTIFICATION</scope>
</reference>